<reference evidence="1" key="1">
    <citation type="submission" date="2020-05" db="EMBL/GenBank/DDBJ databases">
        <title>Large-scale comparative analyses of tick genomes elucidate their genetic diversity and vector capacities.</title>
        <authorList>
            <person name="Jia N."/>
            <person name="Wang J."/>
            <person name="Shi W."/>
            <person name="Du L."/>
            <person name="Sun Y."/>
            <person name="Zhan W."/>
            <person name="Jiang J."/>
            <person name="Wang Q."/>
            <person name="Zhang B."/>
            <person name="Ji P."/>
            <person name="Sakyi L.B."/>
            <person name="Cui X."/>
            <person name="Yuan T."/>
            <person name="Jiang B."/>
            <person name="Yang W."/>
            <person name="Lam T.T.-Y."/>
            <person name="Chang Q."/>
            <person name="Ding S."/>
            <person name="Wang X."/>
            <person name="Zhu J."/>
            <person name="Ruan X."/>
            <person name="Zhao L."/>
            <person name="Wei J."/>
            <person name="Que T."/>
            <person name="Du C."/>
            <person name="Cheng J."/>
            <person name="Dai P."/>
            <person name="Han X."/>
            <person name="Huang E."/>
            <person name="Gao Y."/>
            <person name="Liu J."/>
            <person name="Shao H."/>
            <person name="Ye R."/>
            <person name="Li L."/>
            <person name="Wei W."/>
            <person name="Wang X."/>
            <person name="Wang C."/>
            <person name="Yang T."/>
            <person name="Huo Q."/>
            <person name="Li W."/>
            <person name="Guo W."/>
            <person name="Chen H."/>
            <person name="Zhou L."/>
            <person name="Ni X."/>
            <person name="Tian J."/>
            <person name="Zhou Y."/>
            <person name="Sheng Y."/>
            <person name="Liu T."/>
            <person name="Pan Y."/>
            <person name="Xia L."/>
            <person name="Li J."/>
            <person name="Zhao F."/>
            <person name="Cao W."/>
        </authorList>
    </citation>
    <scope>NUCLEOTIDE SEQUENCE</scope>
    <source>
        <strain evidence="1">Hyas-2018</strain>
    </source>
</reference>
<proteinExistence type="predicted"/>
<evidence type="ECO:0000313" key="1">
    <source>
        <dbReference type="EMBL" id="KAH6932002.1"/>
    </source>
</evidence>
<accession>A0ACB7SFT3</accession>
<sequence>MGIHNRLEEIIEAQRTGGQEHPRRRTLPEMNARAALTVLVVCAILVAGATACGGEGRSESARCDGRSEQPAAEARQEGDTAARCGGGSGRCDG</sequence>
<dbReference type="Proteomes" id="UP000821845">
    <property type="component" value="Chromosome 4"/>
</dbReference>
<keyword evidence="2" id="KW-1185">Reference proteome</keyword>
<name>A0ACB7SFT3_HYAAI</name>
<organism evidence="1 2">
    <name type="scientific">Hyalomma asiaticum</name>
    <name type="common">Tick</name>
    <dbReference type="NCBI Taxonomy" id="266040"/>
    <lineage>
        <taxon>Eukaryota</taxon>
        <taxon>Metazoa</taxon>
        <taxon>Ecdysozoa</taxon>
        <taxon>Arthropoda</taxon>
        <taxon>Chelicerata</taxon>
        <taxon>Arachnida</taxon>
        <taxon>Acari</taxon>
        <taxon>Parasitiformes</taxon>
        <taxon>Ixodida</taxon>
        <taxon>Ixodoidea</taxon>
        <taxon>Ixodidae</taxon>
        <taxon>Hyalomminae</taxon>
        <taxon>Hyalomma</taxon>
    </lineage>
</organism>
<protein>
    <submittedName>
        <fullName evidence="1">Uncharacterized protein</fullName>
    </submittedName>
</protein>
<evidence type="ECO:0000313" key="2">
    <source>
        <dbReference type="Proteomes" id="UP000821845"/>
    </source>
</evidence>
<gene>
    <name evidence="1" type="ORF">HPB50_002436</name>
</gene>
<comment type="caution">
    <text evidence="1">The sequence shown here is derived from an EMBL/GenBank/DDBJ whole genome shotgun (WGS) entry which is preliminary data.</text>
</comment>
<dbReference type="EMBL" id="CM023484">
    <property type="protein sequence ID" value="KAH6932002.1"/>
    <property type="molecule type" value="Genomic_DNA"/>
</dbReference>